<dbReference type="KEGG" id="pqu:IG609_007230"/>
<keyword evidence="2" id="KW-1185">Reference proteome</keyword>
<dbReference type="EMBL" id="CP065177">
    <property type="protein sequence ID" value="URG50292.1"/>
    <property type="molecule type" value="Genomic_DNA"/>
</dbReference>
<organism evidence="1 2">
    <name type="scientific">Pectobacterium quasiaquaticum</name>
    <dbReference type="NCBI Taxonomy" id="2774015"/>
    <lineage>
        <taxon>Bacteria</taxon>
        <taxon>Pseudomonadati</taxon>
        <taxon>Pseudomonadota</taxon>
        <taxon>Gammaproteobacteria</taxon>
        <taxon>Enterobacterales</taxon>
        <taxon>Pectobacteriaceae</taxon>
        <taxon>Pectobacterium</taxon>
    </lineage>
</organism>
<dbReference type="AlphaFoldDB" id="A0A9Q2EV34"/>
<protein>
    <submittedName>
        <fullName evidence="1">Uncharacterized protein</fullName>
    </submittedName>
</protein>
<name>A0A9Q2EV34_9GAMM</name>
<dbReference type="Proteomes" id="UP000806577">
    <property type="component" value="Chromosome"/>
</dbReference>
<gene>
    <name evidence="1" type="ORF">IG609_007230</name>
</gene>
<sequence length="112" mass="13018">MKTRYLWDGDQIAEVWHHRDGGLVHRRHWVHGGWDLLVKQRQNTDNCGETDFVTSGHNGEPQAIFNQSGNFSSRLATLWGKCYTDDAQPPQNLRCEYISFACFAYWADYRPA</sequence>
<reference evidence="1 2" key="1">
    <citation type="journal article" date="2021" name="Int. J. Syst. Evol. Microbiol.">
        <title>&lt;i&gt;Pectobacterium quasiaquaticum&lt;/i&gt; sp. nov., isolated from waterways.</title>
        <authorList>
            <person name="Ben Moussa H."/>
            <person name="Pedron J."/>
            <person name="Bertrand C."/>
            <person name="Hecquet A."/>
            <person name="Barny M.A."/>
        </authorList>
    </citation>
    <scope>NUCLEOTIDE SEQUENCE [LARGE SCALE GENOMIC DNA]</scope>
    <source>
        <strain evidence="1 2">A477-S1-J17</strain>
    </source>
</reference>
<evidence type="ECO:0000313" key="1">
    <source>
        <dbReference type="EMBL" id="URG50292.1"/>
    </source>
</evidence>
<accession>A0A9Q2EV34</accession>
<evidence type="ECO:0000313" key="2">
    <source>
        <dbReference type="Proteomes" id="UP000806577"/>
    </source>
</evidence>
<proteinExistence type="predicted"/>